<evidence type="ECO:0000313" key="10">
    <source>
        <dbReference type="Proteomes" id="UP001224418"/>
    </source>
</evidence>
<evidence type="ECO:0000256" key="1">
    <source>
        <dbReference type="ARBA" id="ARBA00004651"/>
    </source>
</evidence>
<keyword evidence="2" id="KW-1003">Cell membrane</keyword>
<organism evidence="9 10">
    <name type="scientific">Hathewaya limosa</name>
    <name type="common">Clostridium limosum</name>
    <dbReference type="NCBI Taxonomy" id="1536"/>
    <lineage>
        <taxon>Bacteria</taxon>
        <taxon>Bacillati</taxon>
        <taxon>Bacillota</taxon>
        <taxon>Clostridia</taxon>
        <taxon>Eubacteriales</taxon>
        <taxon>Clostridiaceae</taxon>
        <taxon>Hathewaya</taxon>
    </lineage>
</organism>
<evidence type="ECO:0000259" key="8">
    <source>
        <dbReference type="SMART" id="SM00014"/>
    </source>
</evidence>
<feature type="transmembrane region" description="Helical" evidence="7">
    <location>
        <begin position="114"/>
        <end position="143"/>
    </location>
</feature>
<dbReference type="GO" id="GO:0050380">
    <property type="term" value="F:undecaprenyl-diphosphatase activity"/>
    <property type="evidence" value="ECO:0007669"/>
    <property type="project" value="UniProtKB-EC"/>
</dbReference>
<dbReference type="CDD" id="cd01610">
    <property type="entry name" value="PAP2_like"/>
    <property type="match status" value="1"/>
</dbReference>
<keyword evidence="6 7" id="KW-0472">Membrane</keyword>
<feature type="transmembrane region" description="Helical" evidence="7">
    <location>
        <begin position="35"/>
        <end position="54"/>
    </location>
</feature>
<feature type="transmembrane region" description="Helical" evidence="7">
    <location>
        <begin position="66"/>
        <end position="84"/>
    </location>
</feature>
<dbReference type="Proteomes" id="UP001224418">
    <property type="component" value="Unassembled WGS sequence"/>
</dbReference>
<dbReference type="InterPro" id="IPR036938">
    <property type="entry name" value="PAP2/HPO_sf"/>
</dbReference>
<evidence type="ECO:0000256" key="6">
    <source>
        <dbReference type="ARBA" id="ARBA00023136"/>
    </source>
</evidence>
<dbReference type="Pfam" id="PF01569">
    <property type="entry name" value="PAP2"/>
    <property type="match status" value="1"/>
</dbReference>
<dbReference type="EC" id="3.6.1.27" evidence="9"/>
<evidence type="ECO:0000256" key="3">
    <source>
        <dbReference type="ARBA" id="ARBA00022692"/>
    </source>
</evidence>
<dbReference type="EMBL" id="JAUSWN010000002">
    <property type="protein sequence ID" value="MDQ0478598.1"/>
    <property type="molecule type" value="Genomic_DNA"/>
</dbReference>
<dbReference type="SMART" id="SM00014">
    <property type="entry name" value="acidPPc"/>
    <property type="match status" value="1"/>
</dbReference>
<dbReference type="InterPro" id="IPR000326">
    <property type="entry name" value="PAP2/HPO"/>
</dbReference>
<dbReference type="RefSeq" id="WP_307354846.1">
    <property type="nucleotide sequence ID" value="NZ_BAAACJ010000008.1"/>
</dbReference>
<protein>
    <submittedName>
        <fullName evidence="9">Undecaprenyl-diphosphatase</fullName>
        <ecNumber evidence="9">3.6.1.27</ecNumber>
    </submittedName>
</protein>
<keyword evidence="4 9" id="KW-0378">Hydrolase</keyword>
<gene>
    <name evidence="9" type="ORF">QOZ93_000307</name>
</gene>
<dbReference type="Gene3D" id="1.20.144.10">
    <property type="entry name" value="Phosphatidic acid phosphatase type 2/haloperoxidase"/>
    <property type="match status" value="1"/>
</dbReference>
<keyword evidence="3 7" id="KW-0812">Transmembrane</keyword>
<comment type="caution">
    <text evidence="9">The sequence shown here is derived from an EMBL/GenBank/DDBJ whole genome shotgun (WGS) entry which is preliminary data.</text>
</comment>
<evidence type="ECO:0000256" key="2">
    <source>
        <dbReference type="ARBA" id="ARBA00022475"/>
    </source>
</evidence>
<keyword evidence="5 7" id="KW-1133">Transmembrane helix</keyword>
<dbReference type="PANTHER" id="PTHR14969">
    <property type="entry name" value="SPHINGOSINE-1-PHOSPHATE PHOSPHOHYDROLASE"/>
    <property type="match status" value="1"/>
</dbReference>
<dbReference type="PANTHER" id="PTHR14969:SF62">
    <property type="entry name" value="DECAPRENYLPHOSPHORYL-5-PHOSPHORIBOSE PHOSPHATASE RV3807C-RELATED"/>
    <property type="match status" value="1"/>
</dbReference>
<proteinExistence type="predicted"/>
<feature type="transmembrane region" description="Helical" evidence="7">
    <location>
        <begin position="155"/>
        <end position="173"/>
    </location>
</feature>
<name>A0ABU0JQZ4_HATLI</name>
<reference evidence="9 10" key="1">
    <citation type="submission" date="2023-07" db="EMBL/GenBank/DDBJ databases">
        <title>Genomic Encyclopedia of Type Strains, Phase IV (KMG-IV): sequencing the most valuable type-strain genomes for metagenomic binning, comparative biology and taxonomic classification.</title>
        <authorList>
            <person name="Goeker M."/>
        </authorList>
    </citation>
    <scope>NUCLEOTIDE SEQUENCE [LARGE SCALE GENOMIC DNA]</scope>
    <source>
        <strain evidence="9 10">DSM 1400</strain>
    </source>
</reference>
<evidence type="ECO:0000256" key="4">
    <source>
        <dbReference type="ARBA" id="ARBA00022801"/>
    </source>
</evidence>
<evidence type="ECO:0000256" key="5">
    <source>
        <dbReference type="ARBA" id="ARBA00022989"/>
    </source>
</evidence>
<feature type="domain" description="Phosphatidic acid phosphatase type 2/haloperoxidase" evidence="8">
    <location>
        <begin position="62"/>
        <end position="171"/>
    </location>
</feature>
<dbReference type="SUPFAM" id="SSF48317">
    <property type="entry name" value="Acid phosphatase/Vanadium-dependent haloperoxidase"/>
    <property type="match status" value="1"/>
</dbReference>
<sequence length="174" mass="19737">MNSVLHHLKTTDEKILKFFNHNIKSKFLDSILPKITYLGSIPFTYLFCLTLSTIPLKSLRSLGRKCSLSLVLSSILVFLIKKLVNRKRPFLKLKNLHIRKIHIDPYSFPSGHTAMAFSIAVMLSLSLSFIDILLIPLAMLVGISRMYTGVHYPTDVFIGMLIGSICSICIYFIM</sequence>
<comment type="subcellular location">
    <subcellularLocation>
        <location evidence="1">Cell membrane</location>
        <topology evidence="1">Multi-pass membrane protein</topology>
    </subcellularLocation>
</comment>
<accession>A0ABU0JQZ4</accession>
<keyword evidence="10" id="KW-1185">Reference proteome</keyword>
<evidence type="ECO:0000313" key="9">
    <source>
        <dbReference type="EMBL" id="MDQ0478598.1"/>
    </source>
</evidence>
<evidence type="ECO:0000256" key="7">
    <source>
        <dbReference type="SAM" id="Phobius"/>
    </source>
</evidence>